<dbReference type="Pfam" id="PF09425">
    <property type="entry name" value="Jas_motif"/>
    <property type="match status" value="1"/>
</dbReference>
<dbReference type="GO" id="GO:0031347">
    <property type="term" value="P:regulation of defense response"/>
    <property type="evidence" value="ECO:0007669"/>
    <property type="project" value="TreeGrafter"/>
</dbReference>
<name>A0AAP0IDZ5_9MAGN</name>
<reference evidence="1 2" key="1">
    <citation type="submission" date="2024-01" db="EMBL/GenBank/DDBJ databases">
        <title>Genome assemblies of Stephania.</title>
        <authorList>
            <person name="Yang L."/>
        </authorList>
    </citation>
    <scope>NUCLEOTIDE SEQUENCE [LARGE SCALE GENOMIC DNA]</scope>
    <source>
        <strain evidence="1">YNDBR</strain>
        <tissue evidence="1">Leaf</tissue>
    </source>
</reference>
<dbReference type="InterPro" id="IPR018467">
    <property type="entry name" value="CCT_CS"/>
</dbReference>
<dbReference type="Proteomes" id="UP001420932">
    <property type="component" value="Unassembled WGS sequence"/>
</dbReference>
<gene>
    <name evidence="1" type="ORF">Syun_020167</name>
</gene>
<dbReference type="InterPro" id="IPR040390">
    <property type="entry name" value="TIFY/JAZ"/>
</dbReference>
<dbReference type="GO" id="GO:2000022">
    <property type="term" value="P:regulation of jasmonic acid mediated signaling pathway"/>
    <property type="evidence" value="ECO:0007669"/>
    <property type="project" value="TreeGrafter"/>
</dbReference>
<evidence type="ECO:0000313" key="2">
    <source>
        <dbReference type="Proteomes" id="UP001420932"/>
    </source>
</evidence>
<dbReference type="AlphaFoldDB" id="A0AAP0IDZ5"/>
<dbReference type="PANTHER" id="PTHR33077">
    <property type="entry name" value="PROTEIN TIFY 4A-RELATED-RELATED"/>
    <property type="match status" value="1"/>
</dbReference>
<dbReference type="GO" id="GO:0005634">
    <property type="term" value="C:nucleus"/>
    <property type="evidence" value="ECO:0007669"/>
    <property type="project" value="TreeGrafter"/>
</dbReference>
<dbReference type="EMBL" id="JBBNAF010000009">
    <property type="protein sequence ID" value="KAK9113370.1"/>
    <property type="molecule type" value="Genomic_DNA"/>
</dbReference>
<accession>A0AAP0IDZ5</accession>
<comment type="caution">
    <text evidence="1">The sequence shown here is derived from an EMBL/GenBank/DDBJ whole genome shotgun (WGS) entry which is preliminary data.</text>
</comment>
<dbReference type="GO" id="GO:0009611">
    <property type="term" value="P:response to wounding"/>
    <property type="evidence" value="ECO:0007669"/>
    <property type="project" value="TreeGrafter"/>
</dbReference>
<organism evidence="1 2">
    <name type="scientific">Stephania yunnanensis</name>
    <dbReference type="NCBI Taxonomy" id="152371"/>
    <lineage>
        <taxon>Eukaryota</taxon>
        <taxon>Viridiplantae</taxon>
        <taxon>Streptophyta</taxon>
        <taxon>Embryophyta</taxon>
        <taxon>Tracheophyta</taxon>
        <taxon>Spermatophyta</taxon>
        <taxon>Magnoliopsida</taxon>
        <taxon>Ranunculales</taxon>
        <taxon>Menispermaceae</taxon>
        <taxon>Menispermoideae</taxon>
        <taxon>Cissampelideae</taxon>
        <taxon>Stephania</taxon>
    </lineage>
</organism>
<proteinExistence type="predicted"/>
<evidence type="ECO:0000313" key="1">
    <source>
        <dbReference type="EMBL" id="KAK9113370.1"/>
    </source>
</evidence>
<dbReference type="PANTHER" id="PTHR33077:SF5">
    <property type="entry name" value="PROTEIN TIFY 9"/>
    <property type="match status" value="1"/>
</dbReference>
<sequence>MKLAEEGRSASASDTVSALFAASSPLSDDQKLLETLNGSDLPIARKKSLHRFLEKRKERLTVLPPYERH</sequence>
<keyword evidence="2" id="KW-1185">Reference proteome</keyword>
<protein>
    <submittedName>
        <fullName evidence="1">Uncharacterized protein</fullName>
    </submittedName>
</protein>